<dbReference type="eggNOG" id="COG2197">
    <property type="taxonomic scope" value="Bacteria"/>
</dbReference>
<name>B6BNN9_SULGG</name>
<dbReference type="eggNOG" id="COG2205">
    <property type="taxonomic scope" value="Bacteria"/>
</dbReference>
<accession>B6BNN9</accession>
<proteinExistence type="predicted"/>
<dbReference type="Proteomes" id="UP000006431">
    <property type="component" value="Unassembled WGS sequence"/>
</dbReference>
<dbReference type="EMBL" id="AFRZ01000001">
    <property type="protein sequence ID" value="EHP28842.1"/>
    <property type="molecule type" value="Genomic_DNA"/>
</dbReference>
<dbReference type="PATRIC" id="fig|929558.5.peg.314"/>
<dbReference type="RefSeq" id="WP_008340015.1">
    <property type="nucleotide sequence ID" value="NZ_AFRZ01000001.1"/>
</dbReference>
<reference evidence="1 2" key="1">
    <citation type="journal article" date="2012" name="Proc. Natl. Acad. Sci. U.S.A.">
        <title>Genome and physiology of a model Epsilonproteobacterium responsible for sulfide detoxification in marine oxygen depletion zones.</title>
        <authorList>
            <person name="Grote J."/>
            <person name="Schott T."/>
            <person name="Bruckner C.G."/>
            <person name="Glockner F.O."/>
            <person name="Jost G."/>
            <person name="Teeling H."/>
            <person name="Labrenz M."/>
            <person name="Jurgens K."/>
        </authorList>
    </citation>
    <scope>NUCLEOTIDE SEQUENCE [LARGE SCALE GENOMIC DNA]</scope>
    <source>
        <strain evidence="1 2">GD1</strain>
    </source>
</reference>
<dbReference type="AlphaFoldDB" id="B6BNN9"/>
<comment type="caution">
    <text evidence="1">The sequence shown here is derived from an EMBL/GenBank/DDBJ whole genome shotgun (WGS) entry which is preliminary data.</text>
</comment>
<gene>
    <name evidence="1" type="ORF">SMGD1_0315</name>
</gene>
<protein>
    <submittedName>
        <fullName evidence="1">Uncharacterized protein</fullName>
    </submittedName>
</protein>
<accession>H1FU76</accession>
<sequence>MSEIKCIEFESVQSDVIADLLTIKHNEILSKWKEQKRVQEVLNHNNVNTDFFIKHFGSRVLDYFIGVLRKEQEAGHCPVIIVMLKFFSKHGFMLDEIYRICSGMRNTVVDVLIENDIHHSETLFKETIDLFDMNFSGVIKEYIEISNNISEKCSSKELLKSTISEVNLEEYFALENDDGKDSITFRTDDADDMIEYLNEILEYMSLAMINSNQNDINSVAKILHKTSNVLLHYSPYLDELAFSMKELSESMIVNTKLFMEVLTHSGDDMLKLFDAVVRDMDSYIQRFSVENIAMNNVHQIHAPTTLSIKQIITMFAPHEVQEGEMEFF</sequence>
<dbReference type="HOGENOM" id="CLU_785086_0_0_7"/>
<evidence type="ECO:0000313" key="2">
    <source>
        <dbReference type="Proteomes" id="UP000006431"/>
    </source>
</evidence>
<evidence type="ECO:0000313" key="1">
    <source>
        <dbReference type="EMBL" id="EHP28842.1"/>
    </source>
</evidence>
<organism evidence="1 2">
    <name type="scientific">Sulfurimonas gotlandica (strain DSM 19862 / JCM 16533 / GD1)</name>
    <dbReference type="NCBI Taxonomy" id="929558"/>
    <lineage>
        <taxon>Bacteria</taxon>
        <taxon>Pseudomonadati</taxon>
        <taxon>Campylobacterota</taxon>
        <taxon>Epsilonproteobacteria</taxon>
        <taxon>Campylobacterales</taxon>
        <taxon>Sulfurimonadaceae</taxon>
        <taxon>Sulfurimonas</taxon>
    </lineage>
</organism>
<keyword evidence="2" id="KW-1185">Reference proteome</keyword>
<dbReference type="STRING" id="929558.SMGD1_0315"/>